<feature type="transmembrane region" description="Helical" evidence="1">
    <location>
        <begin position="12"/>
        <end position="33"/>
    </location>
</feature>
<dbReference type="GO" id="GO:0005886">
    <property type="term" value="C:plasma membrane"/>
    <property type="evidence" value="ECO:0007669"/>
    <property type="project" value="TreeGrafter"/>
</dbReference>
<reference evidence="3 4" key="1">
    <citation type="journal article" date="2016" name="Nat. Commun.">
        <title>Thousands of microbial genomes shed light on interconnected biogeochemical processes in an aquifer system.</title>
        <authorList>
            <person name="Anantharaman K."/>
            <person name="Brown C.T."/>
            <person name="Hug L.A."/>
            <person name="Sharon I."/>
            <person name="Castelle C.J."/>
            <person name="Probst A.J."/>
            <person name="Thomas B.C."/>
            <person name="Singh A."/>
            <person name="Wilkins M.J."/>
            <person name="Karaoz U."/>
            <person name="Brodie E.L."/>
            <person name="Williams K.H."/>
            <person name="Hubbard S.S."/>
            <person name="Banfield J.F."/>
        </authorList>
    </citation>
    <scope>NUCLEOTIDE SEQUENCE [LARGE SCALE GENOMIC DNA]</scope>
</reference>
<accession>A0A1F6E7R6</accession>
<dbReference type="PANTHER" id="PTHR30336:SF6">
    <property type="entry name" value="INTEGRAL MEMBRANE PROTEIN"/>
    <property type="match status" value="1"/>
</dbReference>
<evidence type="ECO:0000259" key="2">
    <source>
        <dbReference type="Pfam" id="PF02698"/>
    </source>
</evidence>
<organism evidence="3 4">
    <name type="scientific">Candidatus Kaiserbacteria bacterium RIFCSPHIGHO2_02_FULL_55_25</name>
    <dbReference type="NCBI Taxonomy" id="1798498"/>
    <lineage>
        <taxon>Bacteria</taxon>
        <taxon>Candidatus Kaiseribacteriota</taxon>
    </lineage>
</organism>
<gene>
    <name evidence="3" type="ORF">A3C20_00100</name>
</gene>
<evidence type="ECO:0000313" key="3">
    <source>
        <dbReference type="EMBL" id="OGG69754.1"/>
    </source>
</evidence>
<dbReference type="InterPro" id="IPR051599">
    <property type="entry name" value="Cell_Envelope_Assoc"/>
</dbReference>
<sequence>MQSVRAYTRRAAIGIAVVAVLAGLTAVGIRLAMRPFTYTSVADIPQSQVALVLGASVVRGAPSPVLKARADGAVTLYKSGKVEKILVTGDNGALSYDEVTPVRKYLLDAGIPAGDIFLDHAGFDTYSSMYRTRDVFQADSVIIVTQDFHLPRALFVARHLGVEAYGYVAAGEGTAGVYLREIPASGKALLNLFTRRVPKYLGDVIPITSDGSTTWY</sequence>
<dbReference type="Proteomes" id="UP000176914">
    <property type="component" value="Unassembled WGS sequence"/>
</dbReference>
<dbReference type="Pfam" id="PF02698">
    <property type="entry name" value="DUF218"/>
    <property type="match status" value="1"/>
</dbReference>
<proteinExistence type="predicted"/>
<name>A0A1F6E7R6_9BACT</name>
<dbReference type="AlphaFoldDB" id="A0A1F6E7R6"/>
<comment type="caution">
    <text evidence="3">The sequence shown here is derived from an EMBL/GenBank/DDBJ whole genome shotgun (WGS) entry which is preliminary data.</text>
</comment>
<keyword evidence="1" id="KW-0812">Transmembrane</keyword>
<dbReference type="CDD" id="cd06259">
    <property type="entry name" value="YdcF-like"/>
    <property type="match status" value="1"/>
</dbReference>
<protein>
    <recommendedName>
        <fullName evidence="2">DUF218 domain-containing protein</fullName>
    </recommendedName>
</protein>
<keyword evidence="1" id="KW-1133">Transmembrane helix</keyword>
<dbReference type="EMBL" id="MFLL01000009">
    <property type="protein sequence ID" value="OGG69754.1"/>
    <property type="molecule type" value="Genomic_DNA"/>
</dbReference>
<evidence type="ECO:0000313" key="4">
    <source>
        <dbReference type="Proteomes" id="UP000176914"/>
    </source>
</evidence>
<keyword evidence="1" id="KW-0472">Membrane</keyword>
<dbReference type="InterPro" id="IPR003848">
    <property type="entry name" value="DUF218"/>
</dbReference>
<evidence type="ECO:0000256" key="1">
    <source>
        <dbReference type="SAM" id="Phobius"/>
    </source>
</evidence>
<dbReference type="PANTHER" id="PTHR30336">
    <property type="entry name" value="INNER MEMBRANE PROTEIN, PROBABLE PERMEASE"/>
    <property type="match status" value="1"/>
</dbReference>
<feature type="domain" description="DUF218" evidence="2">
    <location>
        <begin position="49"/>
        <end position="164"/>
    </location>
</feature>